<sequence length="129" mass="13960">MDVRGEGRWAAAPSQPSQGPAILAQELVSKQDQRLHDAKRASMGRLFGWRGVRSKGTFLGGEGPAQGLLSALPVIGAAPRQVAKMEEMRRPWACLGVHCGSSQPGIAASGWRRRSDVTETSRVVFWHPC</sequence>
<dbReference type="Proteomes" id="UP001444661">
    <property type="component" value="Unassembled WGS sequence"/>
</dbReference>
<gene>
    <name evidence="2" type="ORF">PG993_007622</name>
</gene>
<organism evidence="2 3">
    <name type="scientific">Apiospora rasikravindrae</name>
    <dbReference type="NCBI Taxonomy" id="990691"/>
    <lineage>
        <taxon>Eukaryota</taxon>
        <taxon>Fungi</taxon>
        <taxon>Dikarya</taxon>
        <taxon>Ascomycota</taxon>
        <taxon>Pezizomycotina</taxon>
        <taxon>Sordariomycetes</taxon>
        <taxon>Xylariomycetidae</taxon>
        <taxon>Amphisphaeriales</taxon>
        <taxon>Apiosporaceae</taxon>
        <taxon>Apiospora</taxon>
    </lineage>
</organism>
<evidence type="ECO:0000313" key="2">
    <source>
        <dbReference type="EMBL" id="KAK8039211.1"/>
    </source>
</evidence>
<evidence type="ECO:0000313" key="3">
    <source>
        <dbReference type="Proteomes" id="UP001444661"/>
    </source>
</evidence>
<name>A0ABR1SY03_9PEZI</name>
<protein>
    <submittedName>
        <fullName evidence="2">Uncharacterized protein</fullName>
    </submittedName>
</protein>
<proteinExistence type="predicted"/>
<dbReference type="EMBL" id="JAQQWK010000006">
    <property type="protein sequence ID" value="KAK8039211.1"/>
    <property type="molecule type" value="Genomic_DNA"/>
</dbReference>
<feature type="region of interest" description="Disordered" evidence="1">
    <location>
        <begin position="1"/>
        <end position="20"/>
    </location>
</feature>
<evidence type="ECO:0000256" key="1">
    <source>
        <dbReference type="SAM" id="MobiDB-lite"/>
    </source>
</evidence>
<reference evidence="2 3" key="1">
    <citation type="submission" date="2023-01" db="EMBL/GenBank/DDBJ databases">
        <title>Analysis of 21 Apiospora genomes using comparative genomics revels a genus with tremendous synthesis potential of carbohydrate active enzymes and secondary metabolites.</title>
        <authorList>
            <person name="Sorensen T."/>
        </authorList>
    </citation>
    <scope>NUCLEOTIDE SEQUENCE [LARGE SCALE GENOMIC DNA]</scope>
    <source>
        <strain evidence="2 3">CBS 33761</strain>
    </source>
</reference>
<keyword evidence="3" id="KW-1185">Reference proteome</keyword>
<comment type="caution">
    <text evidence="2">The sequence shown here is derived from an EMBL/GenBank/DDBJ whole genome shotgun (WGS) entry which is preliminary data.</text>
</comment>
<accession>A0ABR1SY03</accession>
<feature type="compositionally biased region" description="Low complexity" evidence="1">
    <location>
        <begin position="10"/>
        <end position="20"/>
    </location>
</feature>